<dbReference type="HOGENOM" id="CLU_473825_0_0_2"/>
<dbReference type="STRING" id="1505907.TEU_07010"/>
<dbReference type="GeneID" id="25153186"/>
<organism evidence="1 2">
    <name type="scientific">Thermococcus eurythermalis</name>
    <dbReference type="NCBI Taxonomy" id="1505907"/>
    <lineage>
        <taxon>Archaea</taxon>
        <taxon>Methanobacteriati</taxon>
        <taxon>Methanobacteriota</taxon>
        <taxon>Thermococci</taxon>
        <taxon>Thermococcales</taxon>
        <taxon>Thermococcaceae</taxon>
        <taxon>Thermococcus</taxon>
    </lineage>
</organism>
<evidence type="ECO:0000313" key="2">
    <source>
        <dbReference type="Proteomes" id="UP000029980"/>
    </source>
</evidence>
<accession>A0A097QUE4</accession>
<reference evidence="1 2" key="1">
    <citation type="journal article" date="2015" name="Int. J. Syst. Evol. Microbiol.">
        <title>Thermococcus eurythermalis sp. nov., a conditional piezophilic hyperthermophilic archaeon with a wide temperature range isolated from an oil-immersed chimney in the Guaymas Basin.</title>
        <authorList>
            <person name="Zhao W."/>
            <person name="Zeng X."/>
            <person name="Xiao X."/>
        </authorList>
    </citation>
    <scope>NUCLEOTIDE SEQUENCE [LARGE SCALE GENOMIC DNA]</scope>
    <source>
        <strain evidence="1 2">A501</strain>
    </source>
</reference>
<proteinExistence type="predicted"/>
<dbReference type="AlphaFoldDB" id="A0A097QUE4"/>
<dbReference type="Proteomes" id="UP000029980">
    <property type="component" value="Chromosome"/>
</dbReference>
<dbReference type="KEGG" id="teu:TEU_07010"/>
<dbReference type="EMBL" id="CP008887">
    <property type="protein sequence ID" value="AIU70096.1"/>
    <property type="molecule type" value="Genomic_DNA"/>
</dbReference>
<dbReference type="OrthoDB" id="101847at2157"/>
<gene>
    <name evidence="1" type="ORF">TEU_07010</name>
</gene>
<name>A0A097QUE4_9EURY</name>
<sequence>MGELTKTKVKVETKKKWWTEEEIIVTEATPSAMVSKEEGTKTTPIKKRTIKVPLLIPVFQKPADVTIRITETVSPPEPFDLTKIRPIEKLVFLKAEKVGAIDVRTEVFTPHSVHLLDAITKKLPEVHFEEPNPVTLNVTEDVRTPQGRDLSSFSIPVITPVFLKSSGNVGYSITTEVELLTATKSGGKVPEIELPAEDVFSKAFGLGVSFLPEGPVIILAKKPKEKEFGYIEFLKRLLRELYRVRVGGLPTAYHVMLPGDPERLQSLRAGNSIFVIDWEVGKKPEEELGKQHLQAMTEKVRELFSQSFGFLVFYGDKEFLSWVKEKVFGLVTHVSNSNSIRVSLVQEWVGIKLNSPKSLCRLIHNFWGFHEEHKVANIEFDYLAPYLESKYREFVESYTRTIRIKGKAIPSALYIEGNPGESLTHYALKAFVFERLVEDYGVSPDDIETEYPEGDIRIDVYVKIRNQNKPQDIAIEIETFYGEALPLLKLRKDVESRLATKSELWIVLPPSSYLLFKNEVHAFIKWTSTKYRDRVKVFTVDVENRKLIQVS</sequence>
<protein>
    <submittedName>
        <fullName evidence="1">Uncharacterized protein</fullName>
    </submittedName>
</protein>
<keyword evidence="2" id="KW-1185">Reference proteome</keyword>
<evidence type="ECO:0000313" key="1">
    <source>
        <dbReference type="EMBL" id="AIU70096.1"/>
    </source>
</evidence>
<dbReference type="RefSeq" id="WP_050003071.1">
    <property type="nucleotide sequence ID" value="NZ_CP008887.1"/>
</dbReference>